<dbReference type="PANTHER" id="PTHR35340">
    <property type="entry name" value="PQQ ENZYME REPEAT PROTEIN-RELATED"/>
    <property type="match status" value="1"/>
</dbReference>
<dbReference type="AlphaFoldDB" id="A0A9P8SNT1"/>
<name>A0A9P8SNT1_ASPFM</name>
<feature type="chain" id="PRO_5040240977" description="ASST-domain-containing protein" evidence="1">
    <location>
        <begin position="32"/>
        <end position="508"/>
    </location>
</feature>
<evidence type="ECO:0008006" key="4">
    <source>
        <dbReference type="Google" id="ProtNLM"/>
    </source>
</evidence>
<dbReference type="Pfam" id="PF14269">
    <property type="entry name" value="Arylsulfotran_2"/>
    <property type="match status" value="1"/>
</dbReference>
<organism evidence="2 3">
    <name type="scientific">Aspergillus fumigatus</name>
    <name type="common">Neosartorya fumigata</name>
    <dbReference type="NCBI Taxonomy" id="746128"/>
    <lineage>
        <taxon>Eukaryota</taxon>
        <taxon>Fungi</taxon>
        <taxon>Dikarya</taxon>
        <taxon>Ascomycota</taxon>
        <taxon>Pezizomycotina</taxon>
        <taxon>Eurotiomycetes</taxon>
        <taxon>Eurotiomycetidae</taxon>
        <taxon>Eurotiales</taxon>
        <taxon>Aspergillaceae</taxon>
        <taxon>Aspergillus</taxon>
        <taxon>Aspergillus subgen. Fumigati</taxon>
    </lineage>
</organism>
<evidence type="ECO:0000313" key="3">
    <source>
        <dbReference type="Proteomes" id="UP000813423"/>
    </source>
</evidence>
<comment type="caution">
    <text evidence="2">The sequence shown here is derived from an EMBL/GenBank/DDBJ whole genome shotgun (WGS) entry which is preliminary data.</text>
</comment>
<gene>
    <name evidence="2" type="ORF">KXV57_001131</name>
</gene>
<proteinExistence type="predicted"/>
<sequence length="508" mass="55549">MAANQNSNLVSLRKSLVVVLWILTFVRVINCANSTSFQSRSDIQAPVLNINLKNDRLLTPGYLFLTPYGVDLPGPYIFDTSGNLVWSGANRSSTDMFHNLHVCPYEGSDHLCYHQGVQTEGYTRGYYTILDDAYQETTTVHSGNGMFPGDLHELRVIDGKTALISVYQTEPYNLAAYGIGPGNGWVISGAFQEVDIKTGRVLFEWKSLDHVPLSATLTPLQLDGVVGDGRTNGSAWDYFHINSVDKNRDGDYLVSARHTSCIYKVSGATGSIIWQLGGTQSSFQLSGYNFSYQHDARFHEENETTTVLSFFDNASNLHQNTSSASSGKIVSIDHQTNTSTLTRQYHAPGNGLLSLFQGNTQVLPNKHVLIGWGNHPAISEHTEDGTAIFFATLESPGSQNYRAYKANWTAKPSDPPALRAYSASPNPATTFWVSWNGATDVDHWTIHATSPASDQFMPLEAVPSQGFQTTYTSSRYHPRAFAEAIAADGSSMANSSVVDTSSTLPGRG</sequence>
<dbReference type="SUPFAM" id="SSF50998">
    <property type="entry name" value="Quinoprotein alcohol dehydrogenase-like"/>
    <property type="match status" value="1"/>
</dbReference>
<dbReference type="Proteomes" id="UP000813423">
    <property type="component" value="Unassembled WGS sequence"/>
</dbReference>
<evidence type="ECO:0000313" key="2">
    <source>
        <dbReference type="EMBL" id="KAH1896696.1"/>
    </source>
</evidence>
<reference evidence="2" key="1">
    <citation type="submission" date="2021-08" db="EMBL/GenBank/DDBJ databases">
        <title>Global Aspergillus fumigatus from environmental and clinical sources.</title>
        <authorList>
            <person name="Barber A."/>
            <person name="Sae-Ong T."/>
        </authorList>
    </citation>
    <scope>NUCLEOTIDE SEQUENCE</scope>
    <source>
        <strain evidence="2">NRZ-2016-071</strain>
    </source>
</reference>
<dbReference type="InterPro" id="IPR039535">
    <property type="entry name" value="ASST-like"/>
</dbReference>
<dbReference type="InterPro" id="IPR011047">
    <property type="entry name" value="Quinoprotein_ADH-like_sf"/>
</dbReference>
<dbReference type="InterPro" id="IPR053143">
    <property type="entry name" value="Arylsulfate_ST"/>
</dbReference>
<dbReference type="PANTHER" id="PTHR35340:SF9">
    <property type="entry name" value="ASST-DOMAIN-CONTAINING PROTEIN"/>
    <property type="match status" value="1"/>
</dbReference>
<accession>A0A9P8SNT1</accession>
<feature type="signal peptide" evidence="1">
    <location>
        <begin position="1"/>
        <end position="31"/>
    </location>
</feature>
<keyword evidence="1" id="KW-0732">Signal</keyword>
<evidence type="ECO:0000256" key="1">
    <source>
        <dbReference type="SAM" id="SignalP"/>
    </source>
</evidence>
<dbReference type="EMBL" id="JAIBSC010000118">
    <property type="protein sequence ID" value="KAH1896696.1"/>
    <property type="molecule type" value="Genomic_DNA"/>
</dbReference>
<protein>
    <recommendedName>
        <fullName evidence="4">ASST-domain-containing protein</fullName>
    </recommendedName>
</protein>